<keyword evidence="3" id="KW-1185">Reference proteome</keyword>
<dbReference type="Proteomes" id="UP001642405">
    <property type="component" value="Unassembled WGS sequence"/>
</dbReference>
<feature type="non-terminal residue" evidence="2">
    <location>
        <position position="80"/>
    </location>
</feature>
<feature type="region of interest" description="Disordered" evidence="1">
    <location>
        <begin position="57"/>
        <end position="80"/>
    </location>
</feature>
<dbReference type="EMBL" id="CAWUHB010000182">
    <property type="protein sequence ID" value="CAK7237560.1"/>
    <property type="molecule type" value="Genomic_DNA"/>
</dbReference>
<protein>
    <recommendedName>
        <fullName evidence="4">Tyrosinase</fullName>
    </recommendedName>
</protein>
<evidence type="ECO:0000313" key="3">
    <source>
        <dbReference type="Proteomes" id="UP001642405"/>
    </source>
</evidence>
<accession>A0ABP0D370</accession>
<name>A0ABP0D370_9PEZI</name>
<comment type="caution">
    <text evidence="2">The sequence shown here is derived from an EMBL/GenBank/DDBJ whole genome shotgun (WGS) entry which is preliminary data.</text>
</comment>
<evidence type="ECO:0008006" key="4">
    <source>
        <dbReference type="Google" id="ProtNLM"/>
    </source>
</evidence>
<feature type="non-terminal residue" evidence="2">
    <location>
        <position position="1"/>
    </location>
</feature>
<dbReference type="Pfam" id="PF12511">
    <property type="entry name" value="DUF3716"/>
    <property type="match status" value="1"/>
</dbReference>
<dbReference type="InterPro" id="IPR022190">
    <property type="entry name" value="DUF3716"/>
</dbReference>
<gene>
    <name evidence="2" type="ORF">SCUCBS95973_009989</name>
</gene>
<evidence type="ECO:0000313" key="2">
    <source>
        <dbReference type="EMBL" id="CAK7237560.1"/>
    </source>
</evidence>
<evidence type="ECO:0000256" key="1">
    <source>
        <dbReference type="SAM" id="MobiDB-lite"/>
    </source>
</evidence>
<sequence>CINKAARDGYPRPFPMCVRASNLFGGACSNCKWPDVSAACSLVHGESVSARGQAGSALNPLVLDEDQPPYDGPRPQPGNI</sequence>
<proteinExistence type="predicted"/>
<feature type="compositionally biased region" description="Pro residues" evidence="1">
    <location>
        <begin position="70"/>
        <end position="80"/>
    </location>
</feature>
<reference evidence="2 3" key="1">
    <citation type="submission" date="2024-01" db="EMBL/GenBank/DDBJ databases">
        <authorList>
            <person name="Allen C."/>
            <person name="Tagirdzhanova G."/>
        </authorList>
    </citation>
    <scope>NUCLEOTIDE SEQUENCE [LARGE SCALE GENOMIC DNA]</scope>
</reference>
<organism evidence="2 3">
    <name type="scientific">Sporothrix curviconia</name>
    <dbReference type="NCBI Taxonomy" id="1260050"/>
    <lineage>
        <taxon>Eukaryota</taxon>
        <taxon>Fungi</taxon>
        <taxon>Dikarya</taxon>
        <taxon>Ascomycota</taxon>
        <taxon>Pezizomycotina</taxon>
        <taxon>Sordariomycetes</taxon>
        <taxon>Sordariomycetidae</taxon>
        <taxon>Ophiostomatales</taxon>
        <taxon>Ophiostomataceae</taxon>
        <taxon>Sporothrix</taxon>
    </lineage>
</organism>